<dbReference type="PANTHER" id="PTHR45632:SF3">
    <property type="entry name" value="KELCH-LIKE PROTEIN 32"/>
    <property type="match status" value="1"/>
</dbReference>
<dbReference type="InterPro" id="IPR006652">
    <property type="entry name" value="Kelch_1"/>
</dbReference>
<feature type="domain" description="BTB" evidence="3">
    <location>
        <begin position="34"/>
        <end position="102"/>
    </location>
</feature>
<evidence type="ECO:0000313" key="5">
    <source>
        <dbReference type="Proteomes" id="UP001186944"/>
    </source>
</evidence>
<dbReference type="Pfam" id="PF07707">
    <property type="entry name" value="BACK"/>
    <property type="match status" value="1"/>
</dbReference>
<dbReference type="PANTHER" id="PTHR45632">
    <property type="entry name" value="LD33804P"/>
    <property type="match status" value="1"/>
</dbReference>
<dbReference type="InterPro" id="IPR015915">
    <property type="entry name" value="Kelch-typ_b-propeller"/>
</dbReference>
<dbReference type="InterPro" id="IPR011333">
    <property type="entry name" value="SKP1/BTB/POZ_sf"/>
</dbReference>
<dbReference type="InterPro" id="IPR000210">
    <property type="entry name" value="BTB/POZ_dom"/>
</dbReference>
<organism evidence="4 5">
    <name type="scientific">Pinctada imbricata</name>
    <name type="common">Atlantic pearl-oyster</name>
    <name type="synonym">Pinctada martensii</name>
    <dbReference type="NCBI Taxonomy" id="66713"/>
    <lineage>
        <taxon>Eukaryota</taxon>
        <taxon>Metazoa</taxon>
        <taxon>Spiralia</taxon>
        <taxon>Lophotrochozoa</taxon>
        <taxon>Mollusca</taxon>
        <taxon>Bivalvia</taxon>
        <taxon>Autobranchia</taxon>
        <taxon>Pteriomorphia</taxon>
        <taxon>Pterioida</taxon>
        <taxon>Pterioidea</taxon>
        <taxon>Pteriidae</taxon>
        <taxon>Pinctada</taxon>
    </lineage>
</organism>
<dbReference type="CDD" id="cd18186">
    <property type="entry name" value="BTB_POZ_ZBTB_KLHL-like"/>
    <property type="match status" value="1"/>
</dbReference>
<accession>A0AA89BU24</accession>
<dbReference type="Gene3D" id="3.30.710.10">
    <property type="entry name" value="Potassium Channel Kv1.1, Chain A"/>
    <property type="match status" value="1"/>
</dbReference>
<dbReference type="Gene3D" id="2.120.10.80">
    <property type="entry name" value="Kelch-type beta propeller"/>
    <property type="match status" value="1"/>
</dbReference>
<dbReference type="EMBL" id="VSWD01000008">
    <property type="protein sequence ID" value="KAK3094651.1"/>
    <property type="molecule type" value="Genomic_DNA"/>
</dbReference>
<dbReference type="PROSITE" id="PS50097">
    <property type="entry name" value="BTB"/>
    <property type="match status" value="1"/>
</dbReference>
<dbReference type="Pfam" id="PF00651">
    <property type="entry name" value="BTB"/>
    <property type="match status" value="1"/>
</dbReference>
<reference evidence="4" key="1">
    <citation type="submission" date="2019-08" db="EMBL/GenBank/DDBJ databases">
        <title>The improved chromosome-level genome for the pearl oyster Pinctada fucata martensii using PacBio sequencing and Hi-C.</title>
        <authorList>
            <person name="Zheng Z."/>
        </authorList>
    </citation>
    <scope>NUCLEOTIDE SEQUENCE</scope>
    <source>
        <strain evidence="4">ZZ-2019</strain>
        <tissue evidence="4">Adductor muscle</tissue>
    </source>
</reference>
<dbReference type="SMART" id="SM00875">
    <property type="entry name" value="BACK"/>
    <property type="match status" value="1"/>
</dbReference>
<evidence type="ECO:0000256" key="2">
    <source>
        <dbReference type="ARBA" id="ARBA00022737"/>
    </source>
</evidence>
<dbReference type="AlphaFoldDB" id="A0AA89BU24"/>
<dbReference type="SMART" id="SM00225">
    <property type="entry name" value="BTB"/>
    <property type="match status" value="1"/>
</dbReference>
<dbReference type="SUPFAM" id="SSF117281">
    <property type="entry name" value="Kelch motif"/>
    <property type="match status" value="1"/>
</dbReference>
<keyword evidence="2" id="KW-0677">Repeat</keyword>
<sequence length="569" mass="65410">MTQEGPSPISTALLKGLSQNIASRCLSDPSNSLSDIKIKVEDETFHCHKVILAAYSDFFLSMFTLDFKEKHQEEIALQIPVDADTFRLTLDFLYGRREQLVSYDEALQILKIADSLQIDCLKIKAENCLIEKLSLLNCVYMLKVGSTWHCERLIKQCLIRILTYFESKKLYELEDFKNLEESDVILILQDNDLSISSEDVVADAIITWFRHDVSRWQTSAAKVLRYLRFPLISSDHLTSLIEQNPFLNTDSECFMYVREALRYNLQLARRHEIDSPRVLHRNYSDLENVMYVFRRKSHHIVSFQNKTARDLKSCKEGKFYAACPYGTSIFFSGGVQTEMRLVEYDILLDKWIKRPSIPASYLDHSMVAVGNELFVLGIQRAVWKYNVHTQTWKHAGELCNTVQRTSSTVQGHSILIFGGYRADKTFHSKIQCFDTVTGECKELPHTLEWKHAKSTASNGIVYVVDTKGKIMTFSVEAGFRNIGTFSDFNFKHFDVCIFGKILYIVTPWKENGDDYDMIRRWSLTENTELRRMKTKADGGSLEHVISSVAKKPDQIYLGASCRPVTLVSS</sequence>
<evidence type="ECO:0000256" key="1">
    <source>
        <dbReference type="ARBA" id="ARBA00022441"/>
    </source>
</evidence>
<dbReference type="SUPFAM" id="SSF54695">
    <property type="entry name" value="POZ domain"/>
    <property type="match status" value="1"/>
</dbReference>
<evidence type="ECO:0000313" key="4">
    <source>
        <dbReference type="EMBL" id="KAK3094651.1"/>
    </source>
</evidence>
<keyword evidence="5" id="KW-1185">Reference proteome</keyword>
<evidence type="ECO:0000259" key="3">
    <source>
        <dbReference type="PROSITE" id="PS50097"/>
    </source>
</evidence>
<gene>
    <name evidence="4" type="ORF">FSP39_004454</name>
</gene>
<dbReference type="Proteomes" id="UP001186944">
    <property type="component" value="Unassembled WGS sequence"/>
</dbReference>
<dbReference type="Gene3D" id="1.25.40.420">
    <property type="match status" value="1"/>
</dbReference>
<name>A0AA89BU24_PINIB</name>
<dbReference type="InterPro" id="IPR011705">
    <property type="entry name" value="BACK"/>
</dbReference>
<proteinExistence type="predicted"/>
<keyword evidence="1" id="KW-0880">Kelch repeat</keyword>
<comment type="caution">
    <text evidence="4">The sequence shown here is derived from an EMBL/GenBank/DDBJ whole genome shotgun (WGS) entry which is preliminary data.</text>
</comment>
<protein>
    <recommendedName>
        <fullName evidence="3">BTB domain-containing protein</fullName>
    </recommendedName>
</protein>
<dbReference type="Pfam" id="PF01344">
    <property type="entry name" value="Kelch_1"/>
    <property type="match status" value="1"/>
</dbReference>